<dbReference type="SUPFAM" id="SSF50494">
    <property type="entry name" value="Trypsin-like serine proteases"/>
    <property type="match status" value="1"/>
</dbReference>
<sequence>ILTAAHCLVSTAKPNSFLSSVDPADLKVVVGSSKSGLINPMNVRSYVINPDFRLDTYSHDIALIQLDIDLTLNSTVQSIVIGEEPIEPHQTLVALGWGQNESQETSSQLQAVNLTTSSLAPCQSQIPEFQDHNGQFVCTAFIPGKDTCPGDSGGPL</sequence>
<dbReference type="InParanoid" id="A0A1Y1YAL8"/>
<evidence type="ECO:0000259" key="2">
    <source>
        <dbReference type="PROSITE" id="PS50240"/>
    </source>
</evidence>
<dbReference type="SMART" id="SM00020">
    <property type="entry name" value="Tryp_SPc"/>
    <property type="match status" value="1"/>
</dbReference>
<feature type="non-terminal residue" evidence="3">
    <location>
        <position position="156"/>
    </location>
</feature>
<keyword evidence="3" id="KW-0378">Hydrolase</keyword>
<dbReference type="InterPro" id="IPR001254">
    <property type="entry name" value="Trypsin_dom"/>
</dbReference>
<dbReference type="InterPro" id="IPR051487">
    <property type="entry name" value="Ser/Thr_Proteases_Immune/Dev"/>
</dbReference>
<proteinExistence type="predicted"/>
<gene>
    <name evidence="3" type="ORF">K493DRAFT_157110</name>
</gene>
<dbReference type="GO" id="GO:0006508">
    <property type="term" value="P:proteolysis"/>
    <property type="evidence" value="ECO:0007669"/>
    <property type="project" value="UniProtKB-KW"/>
</dbReference>
<dbReference type="GO" id="GO:0004252">
    <property type="term" value="F:serine-type endopeptidase activity"/>
    <property type="evidence" value="ECO:0007669"/>
    <property type="project" value="InterPro"/>
</dbReference>
<dbReference type="PRINTS" id="PR00722">
    <property type="entry name" value="CHYMOTRYPSIN"/>
</dbReference>
<reference evidence="3 4" key="1">
    <citation type="submission" date="2016-07" db="EMBL/GenBank/DDBJ databases">
        <title>Pervasive Adenine N6-methylation of Active Genes in Fungi.</title>
        <authorList>
            <consortium name="DOE Joint Genome Institute"/>
            <person name="Mondo S.J."/>
            <person name="Dannebaum R.O."/>
            <person name="Kuo R.C."/>
            <person name="Labutti K."/>
            <person name="Haridas S."/>
            <person name="Kuo A."/>
            <person name="Salamov A."/>
            <person name="Ahrendt S.R."/>
            <person name="Lipzen A."/>
            <person name="Sullivan W."/>
            <person name="Andreopoulos W.B."/>
            <person name="Clum A."/>
            <person name="Lindquist E."/>
            <person name="Daum C."/>
            <person name="Ramamoorthy G.K."/>
            <person name="Gryganskyi A."/>
            <person name="Culley D."/>
            <person name="Magnuson J.K."/>
            <person name="James T.Y."/>
            <person name="O'Malley M.A."/>
            <person name="Stajich J.E."/>
            <person name="Spatafora J.W."/>
            <person name="Visel A."/>
            <person name="Grigoriev I.V."/>
        </authorList>
    </citation>
    <scope>NUCLEOTIDE SEQUENCE [LARGE SCALE GENOMIC DNA]</scope>
    <source>
        <strain evidence="3 4">CBS 931.73</strain>
    </source>
</reference>
<protein>
    <submittedName>
        <fullName evidence="3">Trypsin-like protease</fullName>
    </submittedName>
</protein>
<dbReference type="AlphaFoldDB" id="A0A1Y1YAL8"/>
<dbReference type="InterPro" id="IPR001314">
    <property type="entry name" value="Peptidase_S1A"/>
</dbReference>
<dbReference type="Proteomes" id="UP000193498">
    <property type="component" value="Unassembled WGS sequence"/>
</dbReference>
<dbReference type="Pfam" id="PF00089">
    <property type="entry name" value="Trypsin"/>
    <property type="match status" value="1"/>
</dbReference>
<evidence type="ECO:0000256" key="1">
    <source>
        <dbReference type="ARBA" id="ARBA00023157"/>
    </source>
</evidence>
<organism evidence="3 4">
    <name type="scientific">Basidiobolus meristosporus CBS 931.73</name>
    <dbReference type="NCBI Taxonomy" id="1314790"/>
    <lineage>
        <taxon>Eukaryota</taxon>
        <taxon>Fungi</taxon>
        <taxon>Fungi incertae sedis</taxon>
        <taxon>Zoopagomycota</taxon>
        <taxon>Entomophthoromycotina</taxon>
        <taxon>Basidiobolomycetes</taxon>
        <taxon>Basidiobolales</taxon>
        <taxon>Basidiobolaceae</taxon>
        <taxon>Basidiobolus</taxon>
    </lineage>
</organism>
<keyword evidence="3" id="KW-0645">Protease</keyword>
<feature type="non-terminal residue" evidence="3">
    <location>
        <position position="1"/>
    </location>
</feature>
<comment type="caution">
    <text evidence="3">The sequence shown here is derived from an EMBL/GenBank/DDBJ whole genome shotgun (WGS) entry which is preliminary data.</text>
</comment>
<dbReference type="EMBL" id="MCFE01000186">
    <property type="protein sequence ID" value="ORX95081.1"/>
    <property type="molecule type" value="Genomic_DNA"/>
</dbReference>
<keyword evidence="4" id="KW-1185">Reference proteome</keyword>
<dbReference type="InterPro" id="IPR018114">
    <property type="entry name" value="TRYPSIN_HIS"/>
</dbReference>
<dbReference type="InterPro" id="IPR043504">
    <property type="entry name" value="Peptidase_S1_PA_chymotrypsin"/>
</dbReference>
<dbReference type="Gene3D" id="2.40.10.10">
    <property type="entry name" value="Trypsin-like serine proteases"/>
    <property type="match status" value="1"/>
</dbReference>
<accession>A0A1Y1YAL8</accession>
<dbReference type="OrthoDB" id="6380398at2759"/>
<keyword evidence="1" id="KW-1015">Disulfide bond</keyword>
<evidence type="ECO:0000313" key="3">
    <source>
        <dbReference type="EMBL" id="ORX95081.1"/>
    </source>
</evidence>
<dbReference type="PROSITE" id="PS50240">
    <property type="entry name" value="TRYPSIN_DOM"/>
    <property type="match status" value="1"/>
</dbReference>
<dbReference type="PROSITE" id="PS00134">
    <property type="entry name" value="TRYPSIN_HIS"/>
    <property type="match status" value="1"/>
</dbReference>
<dbReference type="PANTHER" id="PTHR24256">
    <property type="entry name" value="TRYPTASE-RELATED"/>
    <property type="match status" value="1"/>
</dbReference>
<dbReference type="InterPro" id="IPR009003">
    <property type="entry name" value="Peptidase_S1_PA"/>
</dbReference>
<dbReference type="STRING" id="1314790.A0A1Y1YAL8"/>
<feature type="domain" description="Peptidase S1" evidence="2">
    <location>
        <begin position="1"/>
        <end position="156"/>
    </location>
</feature>
<evidence type="ECO:0000313" key="4">
    <source>
        <dbReference type="Proteomes" id="UP000193498"/>
    </source>
</evidence>
<name>A0A1Y1YAL8_9FUNG</name>